<dbReference type="EMBL" id="CM004474">
    <property type="protein sequence ID" value="OCT80097.1"/>
    <property type="molecule type" value="Genomic_DNA"/>
</dbReference>
<dbReference type="AlphaFoldDB" id="A0A974CWK7"/>
<gene>
    <name evidence="1" type="ORF">XELAEV_18026902mg</name>
</gene>
<protein>
    <submittedName>
        <fullName evidence="1">Uncharacterized protein</fullName>
    </submittedName>
</protein>
<reference evidence="2" key="1">
    <citation type="journal article" date="2016" name="Nature">
        <title>Genome evolution in the allotetraploid frog Xenopus laevis.</title>
        <authorList>
            <person name="Session A.M."/>
            <person name="Uno Y."/>
            <person name="Kwon T."/>
            <person name="Chapman J.A."/>
            <person name="Toyoda A."/>
            <person name="Takahashi S."/>
            <person name="Fukui A."/>
            <person name="Hikosaka A."/>
            <person name="Suzuki A."/>
            <person name="Kondo M."/>
            <person name="van Heeringen S.J."/>
            <person name="Quigley I."/>
            <person name="Heinz S."/>
            <person name="Ogino H."/>
            <person name="Ochi H."/>
            <person name="Hellsten U."/>
            <person name="Lyons J.B."/>
            <person name="Simakov O."/>
            <person name="Putnam N."/>
            <person name="Stites J."/>
            <person name="Kuroki Y."/>
            <person name="Tanaka T."/>
            <person name="Michiue T."/>
            <person name="Watanabe M."/>
            <person name="Bogdanovic O."/>
            <person name="Lister R."/>
            <person name="Georgiou G."/>
            <person name="Paranjpe S.S."/>
            <person name="van Kruijsbergen I."/>
            <person name="Shu S."/>
            <person name="Carlson J."/>
            <person name="Kinoshita T."/>
            <person name="Ohta Y."/>
            <person name="Mawaribuchi S."/>
            <person name="Jenkins J."/>
            <person name="Grimwood J."/>
            <person name="Schmutz J."/>
            <person name="Mitros T."/>
            <person name="Mozaffari S.V."/>
            <person name="Suzuki Y."/>
            <person name="Haramoto Y."/>
            <person name="Yamamoto T.S."/>
            <person name="Takagi C."/>
            <person name="Heald R."/>
            <person name="Miller K."/>
            <person name="Haudenschild C."/>
            <person name="Kitzman J."/>
            <person name="Nakayama T."/>
            <person name="Izutsu Y."/>
            <person name="Robert J."/>
            <person name="Fortriede J."/>
            <person name="Burns K."/>
            <person name="Lotay V."/>
            <person name="Karimi K."/>
            <person name="Yasuoka Y."/>
            <person name="Dichmann D.S."/>
            <person name="Flajnik M.F."/>
            <person name="Houston D.W."/>
            <person name="Shendure J."/>
            <person name="DuPasquier L."/>
            <person name="Vize P.D."/>
            <person name="Zorn A.M."/>
            <person name="Ito M."/>
            <person name="Marcotte E.M."/>
            <person name="Wallingford J.B."/>
            <person name="Ito Y."/>
            <person name="Asashima M."/>
            <person name="Ueno N."/>
            <person name="Matsuda Y."/>
            <person name="Veenstra G.J."/>
            <person name="Fujiyama A."/>
            <person name="Harland R.M."/>
            <person name="Taira M."/>
            <person name="Rokhsar D.S."/>
        </authorList>
    </citation>
    <scope>NUCLEOTIDE SEQUENCE [LARGE SCALE GENOMIC DNA]</scope>
    <source>
        <strain evidence="2">J</strain>
    </source>
</reference>
<proteinExistence type="predicted"/>
<organism evidence="1 2">
    <name type="scientific">Xenopus laevis</name>
    <name type="common">African clawed frog</name>
    <dbReference type="NCBI Taxonomy" id="8355"/>
    <lineage>
        <taxon>Eukaryota</taxon>
        <taxon>Metazoa</taxon>
        <taxon>Chordata</taxon>
        <taxon>Craniata</taxon>
        <taxon>Vertebrata</taxon>
        <taxon>Euteleostomi</taxon>
        <taxon>Amphibia</taxon>
        <taxon>Batrachia</taxon>
        <taxon>Anura</taxon>
        <taxon>Pipoidea</taxon>
        <taxon>Pipidae</taxon>
        <taxon>Xenopodinae</taxon>
        <taxon>Xenopus</taxon>
        <taxon>Xenopus</taxon>
    </lineage>
</organism>
<sequence>MGEMRQADNDTFKVMPYNALSISLKTSLVLRCCPQFCTILTNKPFPTTLCKILSISSVFRLYVSLTL</sequence>
<evidence type="ECO:0000313" key="1">
    <source>
        <dbReference type="EMBL" id="OCT80097.1"/>
    </source>
</evidence>
<dbReference type="Proteomes" id="UP000694892">
    <property type="component" value="Chromosome 5L"/>
</dbReference>
<evidence type="ECO:0000313" key="2">
    <source>
        <dbReference type="Proteomes" id="UP000694892"/>
    </source>
</evidence>
<name>A0A974CWK7_XENLA</name>
<accession>A0A974CWK7</accession>